<protein>
    <submittedName>
        <fullName evidence="3">C3H1-type domain-containing protein</fullName>
    </submittedName>
</protein>
<dbReference type="OrthoDB" id="406827at2759"/>
<proteinExistence type="predicted"/>
<dbReference type="EMBL" id="CAMXCT010002374">
    <property type="protein sequence ID" value="CAI3997711.1"/>
    <property type="molecule type" value="Genomic_DNA"/>
</dbReference>
<feature type="region of interest" description="Disordered" evidence="1">
    <location>
        <begin position="1"/>
        <end position="82"/>
    </location>
</feature>
<dbReference type="Proteomes" id="UP001152797">
    <property type="component" value="Unassembled WGS sequence"/>
</dbReference>
<dbReference type="EMBL" id="CAMXCT030002374">
    <property type="protein sequence ID" value="CAL4785023.1"/>
    <property type="molecule type" value="Genomic_DNA"/>
</dbReference>
<name>A0A9P1CUM0_9DINO</name>
<accession>A0A9P1CUM0</accession>
<dbReference type="AlphaFoldDB" id="A0A9P1CUM0"/>
<feature type="compositionally biased region" description="Basic and acidic residues" evidence="1">
    <location>
        <begin position="1"/>
        <end position="10"/>
    </location>
</feature>
<comment type="caution">
    <text evidence="2">The sequence shown here is derived from an EMBL/GenBank/DDBJ whole genome shotgun (WGS) entry which is preliminary data.</text>
</comment>
<evidence type="ECO:0000313" key="4">
    <source>
        <dbReference type="Proteomes" id="UP001152797"/>
    </source>
</evidence>
<evidence type="ECO:0000313" key="2">
    <source>
        <dbReference type="EMBL" id="CAI3997711.1"/>
    </source>
</evidence>
<gene>
    <name evidence="2" type="ORF">C1SCF055_LOCUS24065</name>
</gene>
<feature type="compositionally biased region" description="Low complexity" evidence="1">
    <location>
        <begin position="21"/>
        <end position="30"/>
    </location>
</feature>
<dbReference type="EMBL" id="CAMXCT020002374">
    <property type="protein sequence ID" value="CAL1151086.1"/>
    <property type="molecule type" value="Genomic_DNA"/>
</dbReference>
<reference evidence="3 4" key="2">
    <citation type="submission" date="2024-05" db="EMBL/GenBank/DDBJ databases">
        <authorList>
            <person name="Chen Y."/>
            <person name="Shah S."/>
            <person name="Dougan E. K."/>
            <person name="Thang M."/>
            <person name="Chan C."/>
        </authorList>
    </citation>
    <scope>NUCLEOTIDE SEQUENCE [LARGE SCALE GENOMIC DNA]</scope>
</reference>
<sequence length="247" mass="26229">MVTRLTDSKADMAMPFPPPSRSRSTSAGSSEANQPEDELRESTRPSSFVYPSLLDTNLKGFQESRDERGVRSKSSSGVLGLPEMHPLASQLNSIRAPPGLEHLEHTELNTEQLASPLDPLDLPNCPGSIVEPPPGLQNGYSDYPMQIGPVDCGAGCKIFIPPVHSFVPPPPAHSPKLPATISEPEPDAFMSAPVAPVVRASSLFASIGSLNHGVGACKPCAFVHTKGCQSGVDCTFCHLCPPGEKKR</sequence>
<evidence type="ECO:0000256" key="1">
    <source>
        <dbReference type="SAM" id="MobiDB-lite"/>
    </source>
</evidence>
<reference evidence="2" key="1">
    <citation type="submission" date="2022-10" db="EMBL/GenBank/DDBJ databases">
        <authorList>
            <person name="Chen Y."/>
            <person name="Dougan E. K."/>
            <person name="Chan C."/>
            <person name="Rhodes N."/>
            <person name="Thang M."/>
        </authorList>
    </citation>
    <scope>NUCLEOTIDE SEQUENCE</scope>
</reference>
<keyword evidence="4" id="KW-1185">Reference proteome</keyword>
<evidence type="ECO:0000313" key="3">
    <source>
        <dbReference type="EMBL" id="CAL4785023.1"/>
    </source>
</evidence>
<organism evidence="2">
    <name type="scientific">Cladocopium goreaui</name>
    <dbReference type="NCBI Taxonomy" id="2562237"/>
    <lineage>
        <taxon>Eukaryota</taxon>
        <taxon>Sar</taxon>
        <taxon>Alveolata</taxon>
        <taxon>Dinophyceae</taxon>
        <taxon>Suessiales</taxon>
        <taxon>Symbiodiniaceae</taxon>
        <taxon>Cladocopium</taxon>
    </lineage>
</organism>